<dbReference type="InterPro" id="IPR011234">
    <property type="entry name" value="Fumarylacetoacetase-like_C"/>
</dbReference>
<dbReference type="Proteomes" id="UP000287519">
    <property type="component" value="Unassembled WGS sequence"/>
</dbReference>
<keyword evidence="5" id="KW-1185">Reference proteome</keyword>
<evidence type="ECO:0000259" key="3">
    <source>
        <dbReference type="Pfam" id="PF01557"/>
    </source>
</evidence>
<keyword evidence="4" id="KW-0378">Hydrolase</keyword>
<evidence type="ECO:0000256" key="2">
    <source>
        <dbReference type="ARBA" id="ARBA00022723"/>
    </source>
</evidence>
<proteinExistence type="inferred from homology"/>
<gene>
    <name evidence="4" type="ORF">Rhow_008539</name>
</gene>
<sequence length="277" mass="29339">MQYATVRSDGVTTAAVRDGDGPWQRLDASDLSEWLLRGSVAAEPTDALAAPQLLLLLPLPSPGKVICCGLNYGDHIVEMGRALPTHPTLFAKFGDTLTGPDAVLEVPPGTLVDWEAELAVVVGQELRSASEADAEDAIAGYTIANDISLRDWQNRTNEWLQGKAWDRTTPLGPVLVTPDEIDVNAGVDVICRVNGEVVQRGNTATLVFGPAALLAYISTFTTLRPGDIVLTGTPGGVGAGRTPPQFLRDGDVVETEVPGIGTLRNAIRFTSDVLTTT</sequence>
<dbReference type="GO" id="GO:0046872">
    <property type="term" value="F:metal ion binding"/>
    <property type="evidence" value="ECO:0007669"/>
    <property type="project" value="UniProtKB-KW"/>
</dbReference>
<reference evidence="4 5" key="1">
    <citation type="submission" date="2018-11" db="EMBL/GenBank/DDBJ databases">
        <title>Microbial catabolism of amino acid.</title>
        <authorList>
            <person name="Hibi M."/>
            <person name="Ogawa J."/>
        </authorList>
    </citation>
    <scope>NUCLEOTIDE SEQUENCE [LARGE SCALE GENOMIC DNA]</scope>
    <source>
        <strain evidence="4 5">C31-06</strain>
    </source>
</reference>
<dbReference type="AlphaFoldDB" id="A0A402CKU3"/>
<dbReference type="SUPFAM" id="SSF56529">
    <property type="entry name" value="FAH"/>
    <property type="match status" value="1"/>
</dbReference>
<dbReference type="InterPro" id="IPR036663">
    <property type="entry name" value="Fumarylacetoacetase_C_sf"/>
</dbReference>
<comment type="similarity">
    <text evidence="1">Belongs to the FAH family.</text>
</comment>
<dbReference type="OrthoDB" id="9805307at2"/>
<evidence type="ECO:0000256" key="1">
    <source>
        <dbReference type="ARBA" id="ARBA00010211"/>
    </source>
</evidence>
<accession>A0A402CKU3</accession>
<dbReference type="Pfam" id="PF01557">
    <property type="entry name" value="FAA_hydrolase"/>
    <property type="match status" value="1"/>
</dbReference>
<dbReference type="InterPro" id="IPR051121">
    <property type="entry name" value="FAH"/>
</dbReference>
<dbReference type="Gene3D" id="3.90.850.10">
    <property type="entry name" value="Fumarylacetoacetase-like, C-terminal domain"/>
    <property type="match status" value="1"/>
</dbReference>
<dbReference type="RefSeq" id="WP_124395855.1">
    <property type="nucleotide sequence ID" value="NZ_BHYM01000089.1"/>
</dbReference>
<dbReference type="PANTHER" id="PTHR42796">
    <property type="entry name" value="FUMARYLACETOACETATE HYDROLASE DOMAIN-CONTAINING PROTEIN 2A-RELATED"/>
    <property type="match status" value="1"/>
</dbReference>
<dbReference type="PANTHER" id="PTHR42796:SF4">
    <property type="entry name" value="FUMARYLACETOACETATE HYDROLASE DOMAIN-CONTAINING PROTEIN 2A"/>
    <property type="match status" value="1"/>
</dbReference>
<evidence type="ECO:0000313" key="5">
    <source>
        <dbReference type="Proteomes" id="UP000287519"/>
    </source>
</evidence>
<keyword evidence="2" id="KW-0479">Metal-binding</keyword>
<organism evidence="4 5">
    <name type="scientific">Rhodococcus wratislaviensis</name>
    <name type="common">Tsukamurella wratislaviensis</name>
    <dbReference type="NCBI Taxonomy" id="44752"/>
    <lineage>
        <taxon>Bacteria</taxon>
        <taxon>Bacillati</taxon>
        <taxon>Actinomycetota</taxon>
        <taxon>Actinomycetes</taxon>
        <taxon>Mycobacteriales</taxon>
        <taxon>Nocardiaceae</taxon>
        <taxon>Rhodococcus</taxon>
    </lineage>
</organism>
<dbReference type="GO" id="GO:0016853">
    <property type="term" value="F:isomerase activity"/>
    <property type="evidence" value="ECO:0007669"/>
    <property type="project" value="UniProtKB-ARBA"/>
</dbReference>
<protein>
    <submittedName>
        <fullName evidence="4">Fumarylacetoacetate hydrolase family protein</fullName>
    </submittedName>
</protein>
<dbReference type="GO" id="GO:0019752">
    <property type="term" value="P:carboxylic acid metabolic process"/>
    <property type="evidence" value="ECO:0007669"/>
    <property type="project" value="UniProtKB-ARBA"/>
</dbReference>
<dbReference type="GO" id="GO:0016787">
    <property type="term" value="F:hydrolase activity"/>
    <property type="evidence" value="ECO:0007669"/>
    <property type="project" value="UniProtKB-KW"/>
</dbReference>
<dbReference type="FunFam" id="3.90.850.10:FF:000002">
    <property type="entry name" value="2-hydroxyhepta-2,4-diene-1,7-dioate isomerase"/>
    <property type="match status" value="1"/>
</dbReference>
<comment type="caution">
    <text evidence="4">The sequence shown here is derived from an EMBL/GenBank/DDBJ whole genome shotgun (WGS) entry which is preliminary data.</text>
</comment>
<evidence type="ECO:0000313" key="4">
    <source>
        <dbReference type="EMBL" id="GCE44241.1"/>
    </source>
</evidence>
<dbReference type="EMBL" id="BHYM01000089">
    <property type="protein sequence ID" value="GCE44241.1"/>
    <property type="molecule type" value="Genomic_DNA"/>
</dbReference>
<feature type="domain" description="Fumarylacetoacetase-like C-terminal" evidence="3">
    <location>
        <begin position="64"/>
        <end position="267"/>
    </location>
</feature>
<name>A0A402CKU3_RHOWR</name>